<feature type="domain" description="Carbamoyltransferase" evidence="3">
    <location>
        <begin position="194"/>
        <end position="440"/>
    </location>
</feature>
<dbReference type="CDD" id="cd24033">
    <property type="entry name" value="ASKHA_NBD_NodU_CmcH-like_N"/>
    <property type="match status" value="1"/>
</dbReference>
<accession>A0A9P1GK27</accession>
<dbReference type="InterPro" id="IPR043129">
    <property type="entry name" value="ATPase_NBD"/>
</dbReference>
<proteinExistence type="inferred from homology"/>
<evidence type="ECO:0000313" key="6">
    <source>
        <dbReference type="EMBL" id="CAL4804257.1"/>
    </source>
</evidence>
<organism evidence="5">
    <name type="scientific">Cladocopium goreaui</name>
    <dbReference type="NCBI Taxonomy" id="2562237"/>
    <lineage>
        <taxon>Eukaryota</taxon>
        <taxon>Sar</taxon>
        <taxon>Alveolata</taxon>
        <taxon>Dinophyceae</taxon>
        <taxon>Suessiales</taxon>
        <taxon>Symbiodiniaceae</taxon>
        <taxon>Cladocopium</taxon>
    </lineage>
</organism>
<dbReference type="InterPro" id="IPR038152">
    <property type="entry name" value="Carbam_trans_C_sf"/>
</dbReference>
<name>A0A9P1GK27_9DINO</name>
<feature type="chain" id="PRO_5043272876" evidence="2">
    <location>
        <begin position="21"/>
        <end position="716"/>
    </location>
</feature>
<dbReference type="Gene3D" id="3.30.420.40">
    <property type="match status" value="1"/>
</dbReference>
<reference evidence="6 7" key="2">
    <citation type="submission" date="2024-05" db="EMBL/GenBank/DDBJ databases">
        <authorList>
            <person name="Chen Y."/>
            <person name="Shah S."/>
            <person name="Dougan E. K."/>
            <person name="Thang M."/>
            <person name="Chan C."/>
        </authorList>
    </citation>
    <scope>NUCLEOTIDE SEQUENCE [LARGE SCALE GENOMIC DNA]</scope>
</reference>
<comment type="caution">
    <text evidence="5">The sequence shown here is derived from an EMBL/GenBank/DDBJ whole genome shotgun (WGS) entry which is preliminary data.</text>
</comment>
<dbReference type="GO" id="GO:0003824">
    <property type="term" value="F:catalytic activity"/>
    <property type="evidence" value="ECO:0007669"/>
    <property type="project" value="InterPro"/>
</dbReference>
<dbReference type="InterPro" id="IPR031730">
    <property type="entry name" value="Carbam_trans_C"/>
</dbReference>
<feature type="signal peptide" evidence="2">
    <location>
        <begin position="1"/>
        <end position="20"/>
    </location>
</feature>
<dbReference type="SUPFAM" id="SSF53067">
    <property type="entry name" value="Actin-like ATPase domain"/>
    <property type="match status" value="1"/>
</dbReference>
<dbReference type="EMBL" id="CAMXCT020006611">
    <property type="protein sequence ID" value="CAL1170320.1"/>
    <property type="molecule type" value="Genomic_DNA"/>
</dbReference>
<keyword evidence="7" id="KW-1185">Reference proteome</keyword>
<evidence type="ECO:0000259" key="3">
    <source>
        <dbReference type="Pfam" id="PF02543"/>
    </source>
</evidence>
<dbReference type="EMBL" id="CAMXCT030006611">
    <property type="protein sequence ID" value="CAL4804257.1"/>
    <property type="molecule type" value="Genomic_DNA"/>
</dbReference>
<dbReference type="InterPro" id="IPR003696">
    <property type="entry name" value="Carbtransf_dom"/>
</dbReference>
<dbReference type="Pfam" id="PF16861">
    <property type="entry name" value="Carbam_trans_C"/>
    <property type="match status" value="1"/>
</dbReference>
<sequence length="716" mass="80090">MLPRLAFRVALVAAAIATRAEDGEFCDRIFPSCRIGLPVGIRGPGKWSSNGTVMSAKVSRAGRPWRSTKNLPQRPKEGYGMQWPEELAGDVHRTIAIHKGHDAHIAIAIGSRIQCVLELERFFGRRYFFPKVDHFSRDWQLAAELVRDHCDCESGSCPREFDTGLVVDFGTYESIQATQLPKVIERVFPVKEWRNVNHHESHALMAYYSSPFRSSLILSFDGGGNDGTWNVFVGQGLDVYRISREQINLGKAYTRVASFMPALTGFDLSLQKLCSALPLHSPGFNLTWDEAMINWPLTKLEGFAGKMMGYSGIKAPSPEASEWMRQFYQRAADGDHRLPGAVLNMMCKSEEGRQLVAASTQDEFSKFVQPKVANYLLQLKLKSINVEGIVLVGGCALNVVTNQVIRETLTSFTSPMDGGSRPRDVYVPPAPNDSGLAVGAIWSLFPPTVRQPLQYLGFRLFDEEILPEEAQKRGAQRLSDLGGVEYLAELFAGGPAWQKHPAAKTPKPIIAVVRGRQEFGPRALGHRSLLAFPDSEDMRDRMNRIKFRQWWRPAAPMIADEALEYVFGHKFGSTYMEFAPVVRDEVRQLFPGLSHFDGTARHQSVGREDEPWVHALLLAVGKRTGLAALINTSFNSRGKPITNTVRESLEMLDTLQDLDFVLIEDWLFPAPAIRKEVDFVKEELRAEFLSELRHESKNEKGVCNSGMGQLKTIVGP</sequence>
<evidence type="ECO:0000259" key="4">
    <source>
        <dbReference type="Pfam" id="PF16861"/>
    </source>
</evidence>
<reference evidence="5" key="1">
    <citation type="submission" date="2022-10" db="EMBL/GenBank/DDBJ databases">
        <authorList>
            <person name="Chen Y."/>
            <person name="Dougan E. K."/>
            <person name="Chan C."/>
            <person name="Rhodes N."/>
            <person name="Thang M."/>
        </authorList>
    </citation>
    <scope>NUCLEOTIDE SEQUENCE</scope>
</reference>
<evidence type="ECO:0000313" key="5">
    <source>
        <dbReference type="EMBL" id="CAI4016945.1"/>
    </source>
</evidence>
<dbReference type="Gene3D" id="3.90.870.20">
    <property type="entry name" value="Carbamoyltransferase, C-terminal domain"/>
    <property type="match status" value="1"/>
</dbReference>
<dbReference type="Proteomes" id="UP001152797">
    <property type="component" value="Unassembled WGS sequence"/>
</dbReference>
<feature type="domain" description="Carbamoyltransferase C-terminal" evidence="4">
    <location>
        <begin position="508"/>
        <end position="667"/>
    </location>
</feature>
<dbReference type="PANTHER" id="PTHR34847:SF1">
    <property type="entry name" value="NODULATION PROTEIN U"/>
    <property type="match status" value="1"/>
</dbReference>
<keyword evidence="2" id="KW-0732">Signal</keyword>
<dbReference type="EMBL" id="CAMXCT010006611">
    <property type="protein sequence ID" value="CAI4016945.1"/>
    <property type="molecule type" value="Genomic_DNA"/>
</dbReference>
<evidence type="ECO:0000256" key="1">
    <source>
        <dbReference type="ARBA" id="ARBA00006129"/>
    </source>
</evidence>
<dbReference type="InterPro" id="IPR051338">
    <property type="entry name" value="NodU/CmcH_Carbamoyltrnsfr"/>
</dbReference>
<evidence type="ECO:0000313" key="7">
    <source>
        <dbReference type="Proteomes" id="UP001152797"/>
    </source>
</evidence>
<comment type="similarity">
    <text evidence="1">Belongs to the NodU/CmcH family.</text>
</comment>
<dbReference type="Pfam" id="PF02543">
    <property type="entry name" value="Carbam_trans_N"/>
    <property type="match status" value="1"/>
</dbReference>
<protein>
    <submittedName>
        <fullName evidence="6">Alkyldihydroxyacetonephosphate synthase</fullName>
    </submittedName>
</protein>
<evidence type="ECO:0000256" key="2">
    <source>
        <dbReference type="SAM" id="SignalP"/>
    </source>
</evidence>
<dbReference type="AlphaFoldDB" id="A0A9P1GK27"/>
<gene>
    <name evidence="5" type="ORF">C1SCF055_LOCUS41627</name>
</gene>
<dbReference type="PANTHER" id="PTHR34847">
    <property type="entry name" value="NODULATION PROTEIN U"/>
    <property type="match status" value="1"/>
</dbReference>
<dbReference type="OrthoDB" id="10008814at2759"/>